<dbReference type="GO" id="GO:0043386">
    <property type="term" value="P:mycotoxin biosynthetic process"/>
    <property type="evidence" value="ECO:0007669"/>
    <property type="project" value="UniProtKB-ARBA"/>
</dbReference>
<protein>
    <recommendedName>
        <fullName evidence="11">Cytochrome P450</fullName>
    </recommendedName>
</protein>
<dbReference type="GO" id="GO:0020037">
    <property type="term" value="F:heme binding"/>
    <property type="evidence" value="ECO:0007669"/>
    <property type="project" value="InterPro"/>
</dbReference>
<dbReference type="PRINTS" id="PR00463">
    <property type="entry name" value="EP450I"/>
</dbReference>
<keyword evidence="5" id="KW-0560">Oxidoreductase</keyword>
<keyword evidence="3 8" id="KW-0349">Heme</keyword>
<keyword evidence="4 8" id="KW-0479">Metal-binding</keyword>
<evidence type="ECO:0000256" key="5">
    <source>
        <dbReference type="ARBA" id="ARBA00023002"/>
    </source>
</evidence>
<dbReference type="Proteomes" id="UP001153618">
    <property type="component" value="Unassembled WGS sequence"/>
</dbReference>
<gene>
    <name evidence="9" type="ORF">POLS_LOCUS5641</name>
</gene>
<dbReference type="InterPro" id="IPR036396">
    <property type="entry name" value="Cyt_P450_sf"/>
</dbReference>
<organism evidence="9 10">
    <name type="scientific">Penicillium olsonii</name>
    <dbReference type="NCBI Taxonomy" id="99116"/>
    <lineage>
        <taxon>Eukaryota</taxon>
        <taxon>Fungi</taxon>
        <taxon>Dikarya</taxon>
        <taxon>Ascomycota</taxon>
        <taxon>Pezizomycotina</taxon>
        <taxon>Eurotiomycetes</taxon>
        <taxon>Eurotiomycetidae</taxon>
        <taxon>Eurotiales</taxon>
        <taxon>Aspergillaceae</taxon>
        <taxon>Penicillium</taxon>
    </lineage>
</organism>
<dbReference type="AlphaFoldDB" id="A0A9W4HV86"/>
<proteinExistence type="inferred from homology"/>
<evidence type="ECO:0000313" key="10">
    <source>
        <dbReference type="Proteomes" id="UP001153618"/>
    </source>
</evidence>
<evidence type="ECO:0000256" key="2">
    <source>
        <dbReference type="ARBA" id="ARBA00010617"/>
    </source>
</evidence>
<dbReference type="EMBL" id="CAJVOS010000028">
    <property type="protein sequence ID" value="CAG8135779.1"/>
    <property type="molecule type" value="Genomic_DNA"/>
</dbReference>
<keyword evidence="7" id="KW-0503">Monooxygenase</keyword>
<name>A0A9W4HV86_PENOL</name>
<dbReference type="OrthoDB" id="3945418at2759"/>
<dbReference type="InterPro" id="IPR050121">
    <property type="entry name" value="Cytochrome_P450_monoxygenase"/>
</dbReference>
<dbReference type="InterPro" id="IPR002401">
    <property type="entry name" value="Cyt_P450_E_grp-I"/>
</dbReference>
<keyword evidence="10" id="KW-1185">Reference proteome</keyword>
<accession>A0A9W4HV86</accession>
<sequence>MGTQLWLQFVASLAVLTIARLSWKAIKNVYFHPLSRFPGPMPAAAGSWWNMIHELLAGKGLSDLLPELHAKYGPVVRVGPNELHFAEPAAYREIYNTNNRWSKDPFIYHSFGADNASFGYLTVEEAKPRKMILASVFSRKAVIGYLPCIQEQVNRFCDILAQNDRKGHSSNLLFGPRALSLDIITILMFGRSFGAMESPDFCHSILCSLNDSLPAFSILKFFPSVFQLLEYLPTQFLERFWVSHVGLRRFQSELMKQVIMVREDPTLLQNASYPVIFRDLLATDIPLESLYSEAQTLLTGGIENVSNTTMFALWHLWHDKELLHQVQNELQEIWPDPNVFPEIEALENLPLFTAVVKEALRLAPGIPYPATRIIPQTGAVIQTQFIPPGTVVGVSTLMVHRSTALFREPNTFQPLRWLEPNANELNHHLVAFSKGPRACQGIKYASSCPRLSVIFVCSTSNFCLVLLWWSCKPLLLPSSVASISS</sequence>
<feature type="binding site" description="axial binding residue" evidence="8">
    <location>
        <position position="439"/>
    </location>
    <ligand>
        <name>heme</name>
        <dbReference type="ChEBI" id="CHEBI:30413"/>
    </ligand>
    <ligandPart>
        <name>Fe</name>
        <dbReference type="ChEBI" id="CHEBI:18248"/>
    </ligandPart>
</feature>
<evidence type="ECO:0000256" key="8">
    <source>
        <dbReference type="PIRSR" id="PIRSR602401-1"/>
    </source>
</evidence>
<evidence type="ECO:0000256" key="3">
    <source>
        <dbReference type="ARBA" id="ARBA00022617"/>
    </source>
</evidence>
<dbReference type="PANTHER" id="PTHR24305">
    <property type="entry name" value="CYTOCHROME P450"/>
    <property type="match status" value="1"/>
</dbReference>
<dbReference type="InterPro" id="IPR001128">
    <property type="entry name" value="Cyt_P450"/>
</dbReference>
<evidence type="ECO:0008006" key="11">
    <source>
        <dbReference type="Google" id="ProtNLM"/>
    </source>
</evidence>
<dbReference type="Gene3D" id="1.10.630.10">
    <property type="entry name" value="Cytochrome P450"/>
    <property type="match status" value="1"/>
</dbReference>
<evidence type="ECO:0000256" key="7">
    <source>
        <dbReference type="ARBA" id="ARBA00023033"/>
    </source>
</evidence>
<dbReference type="CDD" id="cd11062">
    <property type="entry name" value="CYP58-like"/>
    <property type="match status" value="1"/>
</dbReference>
<dbReference type="PANTHER" id="PTHR24305:SF157">
    <property type="entry name" value="N-ACETYLTRYPTOPHAN 6-HYDROXYLASE IVOC-RELATED"/>
    <property type="match status" value="1"/>
</dbReference>
<dbReference type="GO" id="GO:0004497">
    <property type="term" value="F:monooxygenase activity"/>
    <property type="evidence" value="ECO:0007669"/>
    <property type="project" value="UniProtKB-KW"/>
</dbReference>
<dbReference type="SUPFAM" id="SSF48264">
    <property type="entry name" value="Cytochrome P450"/>
    <property type="match status" value="1"/>
</dbReference>
<evidence type="ECO:0000256" key="4">
    <source>
        <dbReference type="ARBA" id="ARBA00022723"/>
    </source>
</evidence>
<comment type="similarity">
    <text evidence="2">Belongs to the cytochrome P450 family.</text>
</comment>
<evidence type="ECO:0000256" key="1">
    <source>
        <dbReference type="ARBA" id="ARBA00001971"/>
    </source>
</evidence>
<comment type="caution">
    <text evidence="9">The sequence shown here is derived from an EMBL/GenBank/DDBJ whole genome shotgun (WGS) entry which is preliminary data.</text>
</comment>
<evidence type="ECO:0000256" key="6">
    <source>
        <dbReference type="ARBA" id="ARBA00023004"/>
    </source>
</evidence>
<keyword evidence="6 8" id="KW-0408">Iron</keyword>
<evidence type="ECO:0000313" key="9">
    <source>
        <dbReference type="EMBL" id="CAG8135779.1"/>
    </source>
</evidence>
<reference evidence="9" key="1">
    <citation type="submission" date="2021-07" db="EMBL/GenBank/DDBJ databases">
        <authorList>
            <person name="Branca A.L. A."/>
        </authorList>
    </citation>
    <scope>NUCLEOTIDE SEQUENCE</scope>
</reference>
<dbReference type="GO" id="GO:0005506">
    <property type="term" value="F:iron ion binding"/>
    <property type="evidence" value="ECO:0007669"/>
    <property type="project" value="InterPro"/>
</dbReference>
<dbReference type="Pfam" id="PF00067">
    <property type="entry name" value="p450"/>
    <property type="match status" value="1"/>
</dbReference>
<comment type="cofactor">
    <cofactor evidence="1 8">
        <name>heme</name>
        <dbReference type="ChEBI" id="CHEBI:30413"/>
    </cofactor>
</comment>
<dbReference type="GO" id="GO:0016705">
    <property type="term" value="F:oxidoreductase activity, acting on paired donors, with incorporation or reduction of molecular oxygen"/>
    <property type="evidence" value="ECO:0007669"/>
    <property type="project" value="InterPro"/>
</dbReference>